<feature type="compositionally biased region" description="Polar residues" evidence="1">
    <location>
        <begin position="121"/>
        <end position="137"/>
    </location>
</feature>
<sequence>MMICPNSLKNRDYVSSERSQPPVVLSKIENLSKDMTTSNNQSDGINDEIVVESNSPKASSSNHYNSSGARCNDIFEIKDSECIVVDAISTAANKEPIYIDLTALSDEEDDSIKEPDGSNMEADSSNMETDGSNMETDGSNKEPDGSNKEPDGSNMKADDFRSPIVEYRVGCKGKQQSRAVLPPKCASYKNHLLQGLASNCLKTRSSQDFYELCSIDPGPFAIRHRSSSALHRRRDSPIQAHCSTESLPGHLDSGRPWKLKQPNNFINSSEPCSDFFKMFHPPRTAYTERQKKFSRHWNWTNFGIKYHQEPRQQCGFEFSIMSYNILAQDLLEYHKYLYTYCKSKILSWEYRRWCLLKEIDTLSPDIMCLQEVQQDHYETFFKPEFEKRGYEGVFCPKSNYQSDGCATFYKIILFVQISSDQVDYMKGGVLDRGNVGLIVGLKPRNLAFQKNNSCFYVANTHLLFNPRRGDVKLAQLIVLLTELEKIAFKCKISQEKSIYHPFILCGDFNTEPFSQIYNFIMSSYLRYEDLLIREMSGQTDEMYGRNNYLSRDFFPGHLNINNCCQYIHVFQRRNEGCPDEQTENSDVSPKEETVCSTPNDDAVDREDSRESSSRSRDRTFKELIRPFQKGVVKHSFNLMSVYKHVTQVRGRFRNEVSTYHNKCCSTVDYIFYTVDSKLLHKPQCSSSTAEGKLKLICYYQLPSTQEVKEFDKLPNTQLGSDHFSLLASFLLL</sequence>
<dbReference type="SUPFAM" id="SSF56219">
    <property type="entry name" value="DNase I-like"/>
    <property type="match status" value="1"/>
</dbReference>
<evidence type="ECO:0000259" key="2">
    <source>
        <dbReference type="Pfam" id="PF03372"/>
    </source>
</evidence>
<dbReference type="Gene3D" id="3.60.10.10">
    <property type="entry name" value="Endonuclease/exonuclease/phosphatase"/>
    <property type="match status" value="1"/>
</dbReference>
<evidence type="ECO:0000313" key="3">
    <source>
        <dbReference type="Proteomes" id="UP000515154"/>
    </source>
</evidence>
<gene>
    <name evidence="4" type="primary">LOC115217413</name>
</gene>
<feature type="region of interest" description="Disordered" evidence="1">
    <location>
        <begin position="105"/>
        <end position="159"/>
    </location>
</feature>
<dbReference type="Pfam" id="PF03372">
    <property type="entry name" value="Exo_endo_phos"/>
    <property type="match status" value="1"/>
</dbReference>
<dbReference type="AlphaFoldDB" id="A0A7E6F5Y9"/>
<dbReference type="RefSeq" id="XP_036362943.1">
    <property type="nucleotide sequence ID" value="XM_036507050.1"/>
</dbReference>
<dbReference type="InterPro" id="IPR050410">
    <property type="entry name" value="CCR4/nocturin_mRNA_transcr"/>
</dbReference>
<dbReference type="Proteomes" id="UP000515154">
    <property type="component" value="Linkage group LG11"/>
</dbReference>
<feature type="compositionally biased region" description="Basic and acidic residues" evidence="1">
    <location>
        <begin position="138"/>
        <end position="159"/>
    </location>
</feature>
<dbReference type="PANTHER" id="PTHR12121:SF34">
    <property type="entry name" value="PROTEIN ANGEL"/>
    <property type="match status" value="1"/>
</dbReference>
<dbReference type="InterPro" id="IPR036691">
    <property type="entry name" value="Endo/exonu/phosph_ase_sf"/>
</dbReference>
<dbReference type="GO" id="GO:0000175">
    <property type="term" value="F:3'-5'-RNA exonuclease activity"/>
    <property type="evidence" value="ECO:0007669"/>
    <property type="project" value="TreeGrafter"/>
</dbReference>
<evidence type="ECO:0000256" key="1">
    <source>
        <dbReference type="SAM" id="MobiDB-lite"/>
    </source>
</evidence>
<name>A0A7E6F5Y9_9MOLL</name>
<feature type="region of interest" description="Disordered" evidence="1">
    <location>
        <begin position="578"/>
        <end position="617"/>
    </location>
</feature>
<accession>A0A7E6F5Y9</accession>
<dbReference type="PANTHER" id="PTHR12121">
    <property type="entry name" value="CARBON CATABOLITE REPRESSOR PROTEIN 4"/>
    <property type="match status" value="1"/>
</dbReference>
<dbReference type="InterPro" id="IPR005135">
    <property type="entry name" value="Endo/exonuclease/phosphatase"/>
</dbReference>
<evidence type="ECO:0000313" key="4">
    <source>
        <dbReference type="RefSeq" id="XP_036362943.1"/>
    </source>
</evidence>
<protein>
    <submittedName>
        <fullName evidence="4">Protein angel homolog 2 isoform X1</fullName>
    </submittedName>
</protein>
<organism evidence="3 4">
    <name type="scientific">Octopus sinensis</name>
    <name type="common">East Asian common octopus</name>
    <dbReference type="NCBI Taxonomy" id="2607531"/>
    <lineage>
        <taxon>Eukaryota</taxon>
        <taxon>Metazoa</taxon>
        <taxon>Spiralia</taxon>
        <taxon>Lophotrochozoa</taxon>
        <taxon>Mollusca</taxon>
        <taxon>Cephalopoda</taxon>
        <taxon>Coleoidea</taxon>
        <taxon>Octopodiformes</taxon>
        <taxon>Octopoda</taxon>
        <taxon>Incirrata</taxon>
        <taxon>Octopodidae</taxon>
        <taxon>Octopus</taxon>
    </lineage>
</organism>
<feature type="compositionally biased region" description="Basic and acidic residues" evidence="1">
    <location>
        <begin position="605"/>
        <end position="617"/>
    </location>
</feature>
<proteinExistence type="predicted"/>
<keyword evidence="3" id="KW-1185">Reference proteome</keyword>
<reference evidence="4" key="1">
    <citation type="submission" date="2025-08" db="UniProtKB">
        <authorList>
            <consortium name="RefSeq"/>
        </authorList>
    </citation>
    <scope>IDENTIFICATION</scope>
</reference>
<feature type="domain" description="Endonuclease/exonuclease/phosphatase" evidence="2">
    <location>
        <begin position="321"/>
        <end position="674"/>
    </location>
</feature>